<organism evidence="19 20">
    <name type="scientific">Patellaria atrata CBS 101060</name>
    <dbReference type="NCBI Taxonomy" id="1346257"/>
    <lineage>
        <taxon>Eukaryota</taxon>
        <taxon>Fungi</taxon>
        <taxon>Dikarya</taxon>
        <taxon>Ascomycota</taxon>
        <taxon>Pezizomycotina</taxon>
        <taxon>Dothideomycetes</taxon>
        <taxon>Dothideomycetes incertae sedis</taxon>
        <taxon>Patellariales</taxon>
        <taxon>Patellariaceae</taxon>
        <taxon>Patellaria</taxon>
    </lineage>
</organism>
<dbReference type="Gene3D" id="3.30.160.380">
    <property type="entry name" value="Dicer dimerisation domain"/>
    <property type="match status" value="1"/>
</dbReference>
<evidence type="ECO:0000256" key="7">
    <source>
        <dbReference type="ARBA" id="ARBA00022801"/>
    </source>
</evidence>
<reference evidence="19" key="1">
    <citation type="journal article" date="2020" name="Stud. Mycol.">
        <title>101 Dothideomycetes genomes: a test case for predicting lifestyles and emergence of pathogens.</title>
        <authorList>
            <person name="Haridas S."/>
            <person name="Albert R."/>
            <person name="Binder M."/>
            <person name="Bloem J."/>
            <person name="Labutti K."/>
            <person name="Salamov A."/>
            <person name="Andreopoulos B."/>
            <person name="Baker S."/>
            <person name="Barry K."/>
            <person name="Bills G."/>
            <person name="Bluhm B."/>
            <person name="Cannon C."/>
            <person name="Castanera R."/>
            <person name="Culley D."/>
            <person name="Daum C."/>
            <person name="Ezra D."/>
            <person name="Gonzalez J."/>
            <person name="Henrissat B."/>
            <person name="Kuo A."/>
            <person name="Liang C."/>
            <person name="Lipzen A."/>
            <person name="Lutzoni F."/>
            <person name="Magnuson J."/>
            <person name="Mondo S."/>
            <person name="Nolan M."/>
            <person name="Ohm R."/>
            <person name="Pangilinan J."/>
            <person name="Park H.-J."/>
            <person name="Ramirez L."/>
            <person name="Alfaro M."/>
            <person name="Sun H."/>
            <person name="Tritt A."/>
            <person name="Yoshinaga Y."/>
            <person name="Zwiers L.-H."/>
            <person name="Turgeon B."/>
            <person name="Goodwin S."/>
            <person name="Spatafora J."/>
            <person name="Crous P."/>
            <person name="Grigoriev I."/>
        </authorList>
    </citation>
    <scope>NUCLEOTIDE SEQUENCE</scope>
    <source>
        <strain evidence="19">CBS 101060</strain>
    </source>
</reference>
<keyword evidence="4" id="KW-0479">Metal-binding</keyword>
<feature type="domain" description="RNase III" evidence="16">
    <location>
        <begin position="739"/>
        <end position="887"/>
    </location>
</feature>
<name>A0A9P4SDJ5_9PEZI</name>
<evidence type="ECO:0000256" key="6">
    <source>
        <dbReference type="ARBA" id="ARBA00022741"/>
    </source>
</evidence>
<dbReference type="EMBL" id="MU006094">
    <property type="protein sequence ID" value="KAF2839628.1"/>
    <property type="molecule type" value="Genomic_DNA"/>
</dbReference>
<keyword evidence="12" id="KW-0051">Antiviral defense</keyword>
<dbReference type="GO" id="GO:0005737">
    <property type="term" value="C:cytoplasm"/>
    <property type="evidence" value="ECO:0007669"/>
    <property type="project" value="TreeGrafter"/>
</dbReference>
<dbReference type="AlphaFoldDB" id="A0A9P4SDJ5"/>
<dbReference type="PROSITE" id="PS51194">
    <property type="entry name" value="HELICASE_CTER"/>
    <property type="match status" value="1"/>
</dbReference>
<comment type="caution">
    <text evidence="19">The sequence shown here is derived from an EMBL/GenBank/DDBJ whole genome shotgun (WGS) entry which is preliminary data.</text>
</comment>
<dbReference type="PROSITE" id="PS51327">
    <property type="entry name" value="DICER_DSRBF"/>
    <property type="match status" value="1"/>
</dbReference>
<evidence type="ECO:0000256" key="11">
    <source>
        <dbReference type="ARBA" id="ARBA00022884"/>
    </source>
</evidence>
<feature type="domain" description="Dicer dsRNA-binding fold" evidence="18">
    <location>
        <begin position="383"/>
        <end position="477"/>
    </location>
</feature>
<dbReference type="GO" id="GO:0046872">
    <property type="term" value="F:metal ion binding"/>
    <property type="evidence" value="ECO:0007669"/>
    <property type="project" value="UniProtKB-KW"/>
</dbReference>
<dbReference type="FunFam" id="1.10.1520.10:FF:000032">
    <property type="entry name" value="Dicer-like protein 2"/>
    <property type="match status" value="1"/>
</dbReference>
<dbReference type="InterPro" id="IPR038248">
    <property type="entry name" value="Dicer_dimer_sf"/>
</dbReference>
<dbReference type="GO" id="GO:0004386">
    <property type="term" value="F:helicase activity"/>
    <property type="evidence" value="ECO:0007669"/>
    <property type="project" value="UniProtKB-KW"/>
</dbReference>
<dbReference type="GO" id="GO:0005524">
    <property type="term" value="F:ATP binding"/>
    <property type="evidence" value="ECO:0007669"/>
    <property type="project" value="UniProtKB-KW"/>
</dbReference>
<dbReference type="SUPFAM" id="SSF52540">
    <property type="entry name" value="P-loop containing nucleoside triphosphate hydrolases"/>
    <property type="match status" value="1"/>
</dbReference>
<keyword evidence="7" id="KW-0378">Hydrolase</keyword>
<dbReference type="GO" id="GO:0051607">
    <property type="term" value="P:defense response to virus"/>
    <property type="evidence" value="ECO:0007669"/>
    <property type="project" value="UniProtKB-KW"/>
</dbReference>
<evidence type="ECO:0000259" key="18">
    <source>
        <dbReference type="PROSITE" id="PS51327"/>
    </source>
</evidence>
<evidence type="ECO:0000256" key="14">
    <source>
        <dbReference type="ARBA" id="ARBA00025403"/>
    </source>
</evidence>
<dbReference type="InterPro" id="IPR036389">
    <property type="entry name" value="RNase_III_sf"/>
</dbReference>
<dbReference type="PROSITE" id="PS00517">
    <property type="entry name" value="RNASE_3_1"/>
    <property type="match status" value="2"/>
</dbReference>
<keyword evidence="6" id="KW-0547">Nucleotide-binding</keyword>
<dbReference type="SUPFAM" id="SSF69065">
    <property type="entry name" value="RNase III domain-like"/>
    <property type="match status" value="2"/>
</dbReference>
<keyword evidence="9" id="KW-0067">ATP-binding</keyword>
<dbReference type="OrthoDB" id="416741at2759"/>
<dbReference type="Proteomes" id="UP000799429">
    <property type="component" value="Unassembled WGS sequence"/>
</dbReference>
<dbReference type="InterPro" id="IPR001650">
    <property type="entry name" value="Helicase_C-like"/>
</dbReference>
<sequence length="1254" mass="142835">MRGNTQSLSTIEQNLNALAKTPKTHRLELLKYVHRPKLQKIVYTESEQIKSLRLDSLSIAYSQLDIKKDPYVEHLVKQLRQNNDNSTMTKLQKVLQNRKTYVQEQMRTLCMRANVIYKELGKVAVEWFIDKAIARGENLLAEQGFQLAEYSDTEKKFLNDILQQVKASSTENITYLEMRRSMFSTKVNAMVDFLVDNVDDSFTGLIFAEERATVTILAQLLSSIPQLRGLLRVKQFIGTSQSSRKKVFVSDIWDVQEQANILDDFRSGAINLIVATSVLEEGIDISSCNVVVCFDQPKNLKSFIQRRGRARKKDSKFVILLSETQDESWGSKKWEDLEEEMKNAYMNDMRQVERMAELEEQREDEDLFFRVKSTGALLTMENAMSHLHHFCDTLKCGPYVDPRPQFQFKEEGNAMYSAEVTLPIALHASVRKATSAKSWQSERRARKDAAFQAYIQLYNAGLVNENLLPLRSDKDVPEQNLVDNRESTIELTPGYDPWVRVAETHKQDTTEWHRMVVTVSTDLAETHTMCLLMPCKFPPLIGFDLFWNENTVYNVEVEALDPISLKPEEIETLQDITHTLLYSVFGSRMTDDRRLDHVVLLTPCHVQTYADYQAWLNSTKGSTSALDVYAAQKYPSNREYGLLNRQGFARVQFILSEFFDKLVSVEPDNISAESQLWIRSKRFPKRRDFLHRVPASNTQNEAYTAYQEAPASEYRFQNLPASDSLFALFTPSILHKCELAMIAEELRTTILAPVQFNDPALVLRAITASSAGGPDYQRLEYLGDRILKYMTSISLMTQHPTWPESYLTAEKGRTNSNGYLFRACINAGLDKFMITKAFTGAKWRPRYVQDILSSQDSDTEGGKVQRSTKWLADIVEALIGAAYIDGGIDKALTCIRTLLPAENWVSISDGVAALHASVPEHCEAHYPQLEQILGYTFRKPTLLKEAITSPSFNSPDDALSYQRLEFLGDAVLDHITSRRLYAHRPELPHQTMHRINAALVNADTLGFLNLELTFPESRTEVSVTRASSRHGRVNVETREEQVRRCMWHFMRHSAREITVAQQVSLARWSELRDVICGELSTGKRFPWNLLARLEVPKFMSDLVESVIGAVFLDSCGDVAACEALAARFGVLDLLERILKDDVNCLHPKEWMGLLAVEKRVVYENRREGEAWECRVKVGDEVVGDWVQGTSRMQVETEAAWRAGLILERRGITTQDTEGEGVRLGKEKGEVGTTKENVETGEGMMKEDEIMTGLE</sequence>
<dbReference type="GO" id="GO:0005634">
    <property type="term" value="C:nucleus"/>
    <property type="evidence" value="ECO:0007669"/>
    <property type="project" value="TreeGrafter"/>
</dbReference>
<feature type="domain" description="RNase III" evidence="16">
    <location>
        <begin position="926"/>
        <end position="1115"/>
    </location>
</feature>
<evidence type="ECO:0000256" key="9">
    <source>
        <dbReference type="ARBA" id="ARBA00022840"/>
    </source>
</evidence>
<evidence type="ECO:0000256" key="10">
    <source>
        <dbReference type="ARBA" id="ARBA00022842"/>
    </source>
</evidence>
<keyword evidence="13" id="KW-0464">Manganese</keyword>
<comment type="cofactor">
    <cofactor evidence="1">
        <name>Mn(2+)</name>
        <dbReference type="ChEBI" id="CHEBI:29035"/>
    </cofactor>
</comment>
<evidence type="ECO:0000313" key="19">
    <source>
        <dbReference type="EMBL" id="KAF2839628.1"/>
    </source>
</evidence>
<evidence type="ECO:0000256" key="3">
    <source>
        <dbReference type="ARBA" id="ARBA00022721"/>
    </source>
</evidence>
<dbReference type="FunFam" id="3.40.50.300:FF:001669">
    <property type="entry name" value="Dicer-like protein 1"/>
    <property type="match status" value="1"/>
</dbReference>
<dbReference type="InterPro" id="IPR000999">
    <property type="entry name" value="RNase_III_dom"/>
</dbReference>
<accession>A0A9P4SDJ5</accession>
<proteinExistence type="predicted"/>
<dbReference type="InterPro" id="IPR027417">
    <property type="entry name" value="P-loop_NTPase"/>
</dbReference>
<dbReference type="GO" id="GO:0004525">
    <property type="term" value="F:ribonuclease III activity"/>
    <property type="evidence" value="ECO:0007669"/>
    <property type="project" value="InterPro"/>
</dbReference>
<dbReference type="GO" id="GO:0050688">
    <property type="term" value="P:regulation of defense response to virus"/>
    <property type="evidence" value="ECO:0007669"/>
    <property type="project" value="UniProtKB-KW"/>
</dbReference>
<keyword evidence="3" id="KW-0930">Antiviral protein</keyword>
<evidence type="ECO:0000256" key="1">
    <source>
        <dbReference type="ARBA" id="ARBA00001936"/>
    </source>
</evidence>
<evidence type="ECO:0000259" key="17">
    <source>
        <dbReference type="PROSITE" id="PS51194"/>
    </source>
</evidence>
<evidence type="ECO:0000256" key="8">
    <source>
        <dbReference type="ARBA" id="ARBA00022806"/>
    </source>
</evidence>
<dbReference type="InterPro" id="IPR005034">
    <property type="entry name" value="Dicer_dimerisation"/>
</dbReference>
<feature type="domain" description="Helicase C-terminal" evidence="17">
    <location>
        <begin position="190"/>
        <end position="356"/>
    </location>
</feature>
<dbReference type="CDD" id="cd00593">
    <property type="entry name" value="RIBOc"/>
    <property type="match status" value="2"/>
</dbReference>
<gene>
    <name evidence="19" type="ORF">M501DRAFT_1003065</name>
</gene>
<evidence type="ECO:0000256" key="12">
    <source>
        <dbReference type="ARBA" id="ARBA00023118"/>
    </source>
</evidence>
<dbReference type="GO" id="GO:0030422">
    <property type="term" value="P:siRNA processing"/>
    <property type="evidence" value="ECO:0007669"/>
    <property type="project" value="TreeGrafter"/>
</dbReference>
<evidence type="ECO:0000256" key="5">
    <source>
        <dbReference type="ARBA" id="ARBA00022737"/>
    </source>
</evidence>
<dbReference type="Pfam" id="PF00636">
    <property type="entry name" value="Ribonuclease_3"/>
    <property type="match status" value="2"/>
</dbReference>
<dbReference type="Gene3D" id="3.40.50.300">
    <property type="entry name" value="P-loop containing nucleotide triphosphate hydrolases"/>
    <property type="match status" value="1"/>
</dbReference>
<dbReference type="GO" id="GO:0003723">
    <property type="term" value="F:RNA binding"/>
    <property type="evidence" value="ECO:0007669"/>
    <property type="project" value="UniProtKB-UniRule"/>
</dbReference>
<dbReference type="PANTHER" id="PTHR14950">
    <property type="entry name" value="DICER-RELATED"/>
    <property type="match status" value="1"/>
</dbReference>
<keyword evidence="5" id="KW-0677">Repeat</keyword>
<dbReference type="PROSITE" id="PS50142">
    <property type="entry name" value="RNASE_3_2"/>
    <property type="match status" value="2"/>
</dbReference>
<dbReference type="SMART" id="SM00490">
    <property type="entry name" value="HELICc"/>
    <property type="match status" value="1"/>
</dbReference>
<evidence type="ECO:0000256" key="2">
    <source>
        <dbReference type="ARBA" id="ARBA00001946"/>
    </source>
</evidence>
<dbReference type="Pfam" id="PF03368">
    <property type="entry name" value="Dicer_dimer"/>
    <property type="match status" value="1"/>
</dbReference>
<protein>
    <submittedName>
        <fullName evidence="19">Ribonuclease III</fullName>
    </submittedName>
</protein>
<dbReference type="PANTHER" id="PTHR14950:SF37">
    <property type="entry name" value="ENDORIBONUCLEASE DICER"/>
    <property type="match status" value="1"/>
</dbReference>
<keyword evidence="20" id="KW-1185">Reference proteome</keyword>
<evidence type="ECO:0000256" key="15">
    <source>
        <dbReference type="PROSITE-ProRule" id="PRU00657"/>
    </source>
</evidence>
<evidence type="ECO:0000259" key="16">
    <source>
        <dbReference type="PROSITE" id="PS50142"/>
    </source>
</evidence>
<keyword evidence="10" id="KW-0460">Magnesium</keyword>
<evidence type="ECO:0000256" key="4">
    <source>
        <dbReference type="ARBA" id="ARBA00022723"/>
    </source>
</evidence>
<comment type="function">
    <text evidence="14">Dicer-like endonuclease involved in cleaving double-stranded RNA in the RNA interference (RNAi) pathway. Produces 21 to 25 bp dsRNAs (siRNAs) which target the selective destruction of homologous RNAs leading to sequence-specific suppression of gene expression, called post-transcriptional gene silencing (PTGS). Part of a broad host defense response against viral infection and transposons.</text>
</comment>
<comment type="cofactor">
    <cofactor evidence="2">
        <name>Mg(2+)</name>
        <dbReference type="ChEBI" id="CHEBI:18420"/>
    </cofactor>
</comment>
<evidence type="ECO:0000256" key="13">
    <source>
        <dbReference type="ARBA" id="ARBA00023211"/>
    </source>
</evidence>
<evidence type="ECO:0000313" key="20">
    <source>
        <dbReference type="Proteomes" id="UP000799429"/>
    </source>
</evidence>
<keyword evidence="8" id="KW-0347">Helicase</keyword>
<dbReference type="SMART" id="SM00535">
    <property type="entry name" value="RIBOc"/>
    <property type="match status" value="2"/>
</dbReference>
<dbReference type="Gene3D" id="1.10.1520.10">
    <property type="entry name" value="Ribonuclease III domain"/>
    <property type="match status" value="2"/>
</dbReference>
<keyword evidence="11 15" id="KW-0694">RNA-binding</keyword>
<dbReference type="Pfam" id="PF00271">
    <property type="entry name" value="Helicase_C"/>
    <property type="match status" value="1"/>
</dbReference>